<reference evidence="2 3" key="1">
    <citation type="submission" date="2024-04" db="EMBL/GenBank/DDBJ databases">
        <title>Phyllosticta paracitricarpa is synonymous to the EU quarantine fungus P. citricarpa based on phylogenomic analyses.</title>
        <authorList>
            <consortium name="Lawrence Berkeley National Laboratory"/>
            <person name="Van Ingen-Buijs V.A."/>
            <person name="Van Westerhoven A.C."/>
            <person name="Haridas S."/>
            <person name="Skiadas P."/>
            <person name="Martin F."/>
            <person name="Groenewald J.Z."/>
            <person name="Crous P.W."/>
            <person name="Seidl M.F."/>
        </authorList>
    </citation>
    <scope>NUCLEOTIDE SEQUENCE [LARGE SCALE GENOMIC DNA]</scope>
    <source>
        <strain evidence="2 3">CBS 123374</strain>
    </source>
</reference>
<dbReference type="EMBL" id="JBBWRZ010000003">
    <property type="protein sequence ID" value="KAK8240515.1"/>
    <property type="molecule type" value="Genomic_DNA"/>
</dbReference>
<dbReference type="Proteomes" id="UP001492380">
    <property type="component" value="Unassembled WGS sequence"/>
</dbReference>
<evidence type="ECO:0000256" key="1">
    <source>
        <dbReference type="SAM" id="MobiDB-lite"/>
    </source>
</evidence>
<evidence type="ECO:0000313" key="3">
    <source>
        <dbReference type="Proteomes" id="UP001492380"/>
    </source>
</evidence>
<comment type="caution">
    <text evidence="2">The sequence shown here is derived from an EMBL/GenBank/DDBJ whole genome shotgun (WGS) entry which is preliminary data.</text>
</comment>
<organism evidence="2 3">
    <name type="scientific">Phyllosticta capitalensis</name>
    <dbReference type="NCBI Taxonomy" id="121624"/>
    <lineage>
        <taxon>Eukaryota</taxon>
        <taxon>Fungi</taxon>
        <taxon>Dikarya</taxon>
        <taxon>Ascomycota</taxon>
        <taxon>Pezizomycotina</taxon>
        <taxon>Dothideomycetes</taxon>
        <taxon>Dothideomycetes incertae sedis</taxon>
        <taxon>Botryosphaeriales</taxon>
        <taxon>Phyllostictaceae</taxon>
        <taxon>Phyllosticta</taxon>
    </lineage>
</organism>
<proteinExistence type="predicted"/>
<keyword evidence="3" id="KW-1185">Reference proteome</keyword>
<protein>
    <submittedName>
        <fullName evidence="2">Uncharacterized protein</fullName>
    </submittedName>
</protein>
<accession>A0ABR1YWE5</accession>
<sequence length="164" mass="18373">MRRLLPSANVLAHRVGGERVSAAWSNTSVHHSKNQSQQCPHEHPQDAIKDIEWRRRSSRPFALTGPQPKMQTALFLAWPAQPPHQTFVLHGISNFSRRMSLNLLFTWHLSTTSTHCPPNLRQRKRIRSPTDPSARPSVRPSRAGMRGTQLLASLAGAVRAAGRT</sequence>
<name>A0ABR1YWE5_9PEZI</name>
<feature type="region of interest" description="Disordered" evidence="1">
    <location>
        <begin position="116"/>
        <end position="146"/>
    </location>
</feature>
<evidence type="ECO:0000313" key="2">
    <source>
        <dbReference type="EMBL" id="KAK8240515.1"/>
    </source>
</evidence>
<gene>
    <name evidence="2" type="ORF">HDK90DRAFT_186766</name>
</gene>